<proteinExistence type="predicted"/>
<gene>
    <name evidence="2" type="ORF">SAMN04488011_101554</name>
</gene>
<reference evidence="3" key="1">
    <citation type="submission" date="2016-10" db="EMBL/GenBank/DDBJ databases">
        <authorList>
            <person name="Varghese N."/>
            <person name="Submissions S."/>
        </authorList>
    </citation>
    <scope>NUCLEOTIDE SEQUENCE [LARGE SCALE GENOMIC DNA]</scope>
    <source>
        <strain evidence="3">DSM 26893</strain>
    </source>
</reference>
<evidence type="ECO:0000256" key="1">
    <source>
        <dbReference type="SAM" id="Phobius"/>
    </source>
</evidence>
<evidence type="ECO:0000313" key="3">
    <source>
        <dbReference type="Proteomes" id="UP000199372"/>
    </source>
</evidence>
<keyword evidence="1" id="KW-1133">Transmembrane helix</keyword>
<evidence type="ECO:0000313" key="2">
    <source>
        <dbReference type="EMBL" id="SEM80928.1"/>
    </source>
</evidence>
<protein>
    <recommendedName>
        <fullName evidence="4">VIT family protein</fullName>
    </recommendedName>
</protein>
<dbReference type="Proteomes" id="UP000199372">
    <property type="component" value="Unassembled WGS sequence"/>
</dbReference>
<accession>A0A1H8BG05</accession>
<dbReference type="RefSeq" id="WP_091844017.1">
    <property type="nucleotide sequence ID" value="NZ_FOCM01000001.1"/>
</dbReference>
<dbReference type="AlphaFoldDB" id="A0A1H8BG05"/>
<name>A0A1H8BG05_9RHOB</name>
<keyword evidence="3" id="KW-1185">Reference proteome</keyword>
<dbReference type="EMBL" id="FOCM01000001">
    <property type="protein sequence ID" value="SEM80928.1"/>
    <property type="molecule type" value="Genomic_DNA"/>
</dbReference>
<keyword evidence="1" id="KW-0472">Membrane</keyword>
<dbReference type="OrthoDB" id="7858509at2"/>
<organism evidence="2 3">
    <name type="scientific">Palleronia pelagia</name>
    <dbReference type="NCBI Taxonomy" id="387096"/>
    <lineage>
        <taxon>Bacteria</taxon>
        <taxon>Pseudomonadati</taxon>
        <taxon>Pseudomonadota</taxon>
        <taxon>Alphaproteobacteria</taxon>
        <taxon>Rhodobacterales</taxon>
        <taxon>Roseobacteraceae</taxon>
        <taxon>Palleronia</taxon>
    </lineage>
</organism>
<keyword evidence="1" id="KW-0812">Transmembrane</keyword>
<feature type="transmembrane region" description="Helical" evidence="1">
    <location>
        <begin position="51"/>
        <end position="68"/>
    </location>
</feature>
<feature type="transmembrane region" description="Helical" evidence="1">
    <location>
        <begin position="24"/>
        <end position="45"/>
    </location>
</feature>
<sequence length="102" mass="10751">MAHSLETGARRDRHGWRAAWKHSFPTLAVANVPTLLFLVAASGFLTVESTVGLSQIFCVALLAILGARTGWKVDASARSALLGAFFAGGVGLALAFLKFAIH</sequence>
<evidence type="ECO:0008006" key="4">
    <source>
        <dbReference type="Google" id="ProtNLM"/>
    </source>
</evidence>
<feature type="transmembrane region" description="Helical" evidence="1">
    <location>
        <begin position="80"/>
        <end position="101"/>
    </location>
</feature>